<evidence type="ECO:0000313" key="2">
    <source>
        <dbReference type="Proteomes" id="UP000824533"/>
    </source>
</evidence>
<dbReference type="EMBL" id="CM034397">
    <property type="protein sequence ID" value="KAJ0177660.1"/>
    <property type="molecule type" value="Genomic_DNA"/>
</dbReference>
<accession>A0ACC1D1A5</accession>
<keyword evidence="2" id="KW-1185">Reference proteome</keyword>
<evidence type="ECO:0000313" key="1">
    <source>
        <dbReference type="EMBL" id="KAJ0177660.1"/>
    </source>
</evidence>
<dbReference type="Proteomes" id="UP000824533">
    <property type="component" value="Linkage Group LG11"/>
</dbReference>
<protein>
    <submittedName>
        <fullName evidence="1">Uncharacterized protein</fullName>
    </submittedName>
</protein>
<sequence length="204" mass="23121">MNAAGEFLPPMLIFKCSISNDIFKKVSPSNTVFGYSQNGWLTSGLFVQWLEHFIKCTKVEKSDQKQILLLLDGHSTHIENLEAIQLARDYGIIMLSFPNYTTHRLQPLDRLFLKSLKRNYNEVASTWLRLNPGTVIEQANITELFGNAYLRSVHTEIAINGFRATGLWPCDRNVIGEEDFVAFIAIVEQSHQESAETTDTSVIP</sequence>
<organism evidence="1 2">
    <name type="scientific">Dendrolimus kikuchii</name>
    <dbReference type="NCBI Taxonomy" id="765133"/>
    <lineage>
        <taxon>Eukaryota</taxon>
        <taxon>Metazoa</taxon>
        <taxon>Ecdysozoa</taxon>
        <taxon>Arthropoda</taxon>
        <taxon>Hexapoda</taxon>
        <taxon>Insecta</taxon>
        <taxon>Pterygota</taxon>
        <taxon>Neoptera</taxon>
        <taxon>Endopterygota</taxon>
        <taxon>Lepidoptera</taxon>
        <taxon>Glossata</taxon>
        <taxon>Ditrysia</taxon>
        <taxon>Bombycoidea</taxon>
        <taxon>Lasiocampidae</taxon>
        <taxon>Dendrolimus</taxon>
    </lineage>
</organism>
<proteinExistence type="predicted"/>
<reference evidence="1 2" key="1">
    <citation type="journal article" date="2021" name="Front. Genet.">
        <title>Chromosome-Level Genome Assembly Reveals Significant Gene Expansion in the Toll and IMD Signaling Pathways of Dendrolimus kikuchii.</title>
        <authorList>
            <person name="Zhou J."/>
            <person name="Wu P."/>
            <person name="Xiong Z."/>
            <person name="Liu N."/>
            <person name="Zhao N."/>
            <person name="Ji M."/>
            <person name="Qiu Y."/>
            <person name="Yang B."/>
        </authorList>
    </citation>
    <scope>NUCLEOTIDE SEQUENCE [LARGE SCALE GENOMIC DNA]</scope>
    <source>
        <strain evidence="1">Ann1</strain>
    </source>
</reference>
<name>A0ACC1D1A5_9NEOP</name>
<gene>
    <name evidence="1" type="ORF">K1T71_006533</name>
</gene>
<comment type="caution">
    <text evidence="1">The sequence shown here is derived from an EMBL/GenBank/DDBJ whole genome shotgun (WGS) entry which is preliminary data.</text>
</comment>